<dbReference type="InterPro" id="IPR045096">
    <property type="entry name" value="EDR2-like"/>
</dbReference>
<organism evidence="2">
    <name type="scientific">Alexandrium catenella</name>
    <name type="common">Red tide dinoflagellate</name>
    <name type="synonym">Gonyaulax catenella</name>
    <dbReference type="NCBI Taxonomy" id="2925"/>
    <lineage>
        <taxon>Eukaryota</taxon>
        <taxon>Sar</taxon>
        <taxon>Alveolata</taxon>
        <taxon>Dinophyceae</taxon>
        <taxon>Gonyaulacales</taxon>
        <taxon>Pyrocystaceae</taxon>
        <taxon>Alexandrium</taxon>
    </lineage>
</organism>
<evidence type="ECO:0000313" key="2">
    <source>
        <dbReference type="EMBL" id="CAD9127626.1"/>
    </source>
</evidence>
<dbReference type="Pfam" id="PF07059">
    <property type="entry name" value="EDR2_C"/>
    <property type="match status" value="1"/>
</dbReference>
<dbReference type="AlphaFoldDB" id="A0A7S1MCD1"/>
<dbReference type="PANTHER" id="PTHR12136:SF41">
    <property type="entry name" value="PLECKSTRIN HOMOLOGY (PH) AND LIPID-BINDING START DOMAINS-CONTAINING PROTEIN"/>
    <property type="match status" value="1"/>
</dbReference>
<evidence type="ECO:0000259" key="1">
    <source>
        <dbReference type="Pfam" id="PF07059"/>
    </source>
</evidence>
<sequence length="360" mass="39587">MGADTCGCCRGLLAAFRKGAPPAPQSGRSERERFFSTFGSIEELERVADAKADAERANILDLVEVKDVHGPSFRRRSTNFSEANVKAIISFREEFYDCREEAEDGDSFNRKLSRKLSFMPENDSPWGKVDLRGADQNSWDEADGASFQVRGPMYAQDRKKVYSDGALTQLALVDIFESEVDIANMTACKAAGTIRRIRRSGETRRLFVINFRVVPIHLVMVFALPPADQKGGNAALALLNRFMGADMTDAERNKRLKVIPRVVKGPWVAKGLLGETPGIVGTKIPTQYFVGENEIEASFQITASSMAQRIVRVLKPASSALALELAFVVQGNVQDELPEQVLGTARLNSIDVSTLRAVAP</sequence>
<proteinExistence type="predicted"/>
<reference evidence="2" key="1">
    <citation type="submission" date="2021-01" db="EMBL/GenBank/DDBJ databases">
        <authorList>
            <person name="Corre E."/>
            <person name="Pelletier E."/>
            <person name="Niang G."/>
            <person name="Scheremetjew M."/>
            <person name="Finn R."/>
            <person name="Kale V."/>
            <person name="Holt S."/>
            <person name="Cochrane G."/>
            <person name="Meng A."/>
            <person name="Brown T."/>
            <person name="Cohen L."/>
        </authorList>
    </citation>
    <scope>NUCLEOTIDE SEQUENCE</scope>
    <source>
        <strain evidence="2">OF101</strain>
    </source>
</reference>
<feature type="domain" description="Protein ENHANCED DISEASE RESISTANCE 2 C-terminal" evidence="1">
    <location>
        <begin position="139"/>
        <end position="351"/>
    </location>
</feature>
<accession>A0A7S1MCD1</accession>
<protein>
    <recommendedName>
        <fullName evidence="1">Protein ENHANCED DISEASE RESISTANCE 2 C-terminal domain-containing protein</fullName>
    </recommendedName>
</protein>
<gene>
    <name evidence="2" type="ORF">ACAT0790_LOCUS20520</name>
</gene>
<name>A0A7S1MCD1_ALECA</name>
<dbReference type="PANTHER" id="PTHR12136">
    <property type="entry name" value="ENHANCED DISEASE RESISTANCE-RELATED"/>
    <property type="match status" value="1"/>
</dbReference>
<dbReference type="InterPro" id="IPR009769">
    <property type="entry name" value="EDR2_C"/>
</dbReference>
<dbReference type="EMBL" id="HBGE01033913">
    <property type="protein sequence ID" value="CAD9127626.1"/>
    <property type="molecule type" value="Transcribed_RNA"/>
</dbReference>